<keyword evidence="2" id="KW-1185">Reference proteome</keyword>
<sequence length="73" mass="8021">MTKNNGTLLDGTHLDIIEERNLRENVVTRTHLDIIEERNLRENVVTMASAKVKDGLEESFSAPSSLAGGTQAL</sequence>
<evidence type="ECO:0000313" key="1">
    <source>
        <dbReference type="EMBL" id="GMN64898.1"/>
    </source>
</evidence>
<dbReference type="Proteomes" id="UP001187192">
    <property type="component" value="Unassembled WGS sequence"/>
</dbReference>
<accession>A0AA88DZP6</accession>
<gene>
    <name evidence="1" type="ORF">TIFTF001_033972</name>
</gene>
<name>A0AA88DZP6_FICCA</name>
<dbReference type="AlphaFoldDB" id="A0AA88DZP6"/>
<organism evidence="1 2">
    <name type="scientific">Ficus carica</name>
    <name type="common">Common fig</name>
    <dbReference type="NCBI Taxonomy" id="3494"/>
    <lineage>
        <taxon>Eukaryota</taxon>
        <taxon>Viridiplantae</taxon>
        <taxon>Streptophyta</taxon>
        <taxon>Embryophyta</taxon>
        <taxon>Tracheophyta</taxon>
        <taxon>Spermatophyta</taxon>
        <taxon>Magnoliopsida</taxon>
        <taxon>eudicotyledons</taxon>
        <taxon>Gunneridae</taxon>
        <taxon>Pentapetalae</taxon>
        <taxon>rosids</taxon>
        <taxon>fabids</taxon>
        <taxon>Rosales</taxon>
        <taxon>Moraceae</taxon>
        <taxon>Ficeae</taxon>
        <taxon>Ficus</taxon>
    </lineage>
</organism>
<comment type="caution">
    <text evidence="1">The sequence shown here is derived from an EMBL/GenBank/DDBJ whole genome shotgun (WGS) entry which is preliminary data.</text>
</comment>
<dbReference type="Gramene" id="FCD_00023452-RA">
    <property type="protein sequence ID" value="FCD_00023452-RA:cds"/>
    <property type="gene ID" value="FCD_00023452"/>
</dbReference>
<dbReference type="EMBL" id="BTGU01000199">
    <property type="protein sequence ID" value="GMN64898.1"/>
    <property type="molecule type" value="Genomic_DNA"/>
</dbReference>
<reference evidence="1" key="1">
    <citation type="submission" date="2023-07" db="EMBL/GenBank/DDBJ databases">
        <title>draft genome sequence of fig (Ficus carica).</title>
        <authorList>
            <person name="Takahashi T."/>
            <person name="Nishimura K."/>
        </authorList>
    </citation>
    <scope>NUCLEOTIDE SEQUENCE</scope>
</reference>
<protein>
    <submittedName>
        <fullName evidence="1">Uncharacterized protein</fullName>
    </submittedName>
</protein>
<proteinExistence type="predicted"/>
<evidence type="ECO:0000313" key="2">
    <source>
        <dbReference type="Proteomes" id="UP001187192"/>
    </source>
</evidence>